<proteinExistence type="predicted"/>
<protein>
    <submittedName>
        <fullName evidence="1">Uncharacterized protein</fullName>
    </submittedName>
</protein>
<accession>A0A0E9M0Q0</accession>
<dbReference type="EMBL" id="BAZW01000046">
    <property type="protein sequence ID" value="GAO31377.1"/>
    <property type="molecule type" value="Genomic_DNA"/>
</dbReference>
<keyword evidence="2" id="KW-1185">Reference proteome</keyword>
<comment type="caution">
    <text evidence="1">The sequence shown here is derived from an EMBL/GenBank/DDBJ whole genome shotgun (WGS) entry which is preliminary data.</text>
</comment>
<sequence length="237" mass="27254">MGESLVATGSITQRIIPRMDFYGMEYSFSFQNIRRGTSRDVGTRFGQALSLSYRHSPWGNYDNGSIIGLQSRLYVPGAGRYHSISLSNDFQSKQWGQALETDGDYYRHYRFSNLVGYPRGYSSLENDQLYLFRATYRMPLWNPDFSLGKIMYVKRLRMNLFYDQAYAQYSRLRMDADIKQTFSSSPASYGAELHADTHFLRFVIPFSVGARVGYRTADQSMFGEFVLQTGLSGFLVN</sequence>
<evidence type="ECO:0000313" key="1">
    <source>
        <dbReference type="EMBL" id="GAO31377.1"/>
    </source>
</evidence>
<evidence type="ECO:0000313" key="2">
    <source>
        <dbReference type="Proteomes" id="UP000032900"/>
    </source>
</evidence>
<gene>
    <name evidence="1" type="ORF">JCM15548_13733</name>
</gene>
<reference evidence="1 2" key="1">
    <citation type="journal article" date="2015" name="Microbes Environ.">
        <title>Distribution and evolution of nitrogen fixation genes in the phylum bacteroidetes.</title>
        <authorList>
            <person name="Inoue J."/>
            <person name="Oshima K."/>
            <person name="Suda W."/>
            <person name="Sakamoto M."/>
            <person name="Iino T."/>
            <person name="Noda S."/>
            <person name="Hongoh Y."/>
            <person name="Hattori M."/>
            <person name="Ohkuma M."/>
        </authorList>
    </citation>
    <scope>NUCLEOTIDE SEQUENCE [LARGE SCALE GENOMIC DNA]</scope>
    <source>
        <strain evidence="1">JCM 15548</strain>
    </source>
</reference>
<dbReference type="Proteomes" id="UP000032900">
    <property type="component" value="Unassembled WGS sequence"/>
</dbReference>
<organism evidence="1 2">
    <name type="scientific">Geofilum rubicundum JCM 15548</name>
    <dbReference type="NCBI Taxonomy" id="1236989"/>
    <lineage>
        <taxon>Bacteria</taxon>
        <taxon>Pseudomonadati</taxon>
        <taxon>Bacteroidota</taxon>
        <taxon>Bacteroidia</taxon>
        <taxon>Marinilabiliales</taxon>
        <taxon>Marinilabiliaceae</taxon>
        <taxon>Geofilum</taxon>
    </lineage>
</organism>
<dbReference type="AlphaFoldDB" id="A0A0E9M0Q0"/>
<dbReference type="RefSeq" id="WP_062127462.1">
    <property type="nucleotide sequence ID" value="NZ_BAZW01000046.1"/>
</dbReference>
<dbReference type="STRING" id="1236989.JCM15548_13733"/>
<dbReference type="OrthoDB" id="9799878at2"/>
<name>A0A0E9M0Q0_9BACT</name>